<proteinExistence type="predicted"/>
<name>A0A0F9NEQ7_9ZZZZ</name>
<evidence type="ECO:0000313" key="2">
    <source>
        <dbReference type="EMBL" id="KKN10467.1"/>
    </source>
</evidence>
<comment type="caution">
    <text evidence="2">The sequence shown here is derived from an EMBL/GenBank/DDBJ whole genome shotgun (WGS) entry which is preliminary data.</text>
</comment>
<reference evidence="2" key="1">
    <citation type="journal article" date="2015" name="Nature">
        <title>Complex archaea that bridge the gap between prokaryotes and eukaryotes.</title>
        <authorList>
            <person name="Spang A."/>
            <person name="Saw J.H."/>
            <person name="Jorgensen S.L."/>
            <person name="Zaremba-Niedzwiedzka K."/>
            <person name="Martijn J."/>
            <person name="Lind A.E."/>
            <person name="van Eijk R."/>
            <person name="Schleper C."/>
            <person name="Guy L."/>
            <person name="Ettema T.J."/>
        </authorList>
    </citation>
    <scope>NUCLEOTIDE SEQUENCE</scope>
</reference>
<accession>A0A0F9NEQ7</accession>
<feature type="region of interest" description="Disordered" evidence="1">
    <location>
        <begin position="53"/>
        <end position="77"/>
    </location>
</feature>
<sequence>IDTSRRNCSQIAKYRAKIESVTLQPCGIYAVFVPSFAPAHRQLCAAVPKSERRGLLSESSPADSSTTCESIIAELHS</sequence>
<feature type="non-terminal residue" evidence="2">
    <location>
        <position position="1"/>
    </location>
</feature>
<gene>
    <name evidence="2" type="ORF">LCGC14_1036480</name>
</gene>
<organism evidence="2">
    <name type="scientific">marine sediment metagenome</name>
    <dbReference type="NCBI Taxonomy" id="412755"/>
    <lineage>
        <taxon>unclassified sequences</taxon>
        <taxon>metagenomes</taxon>
        <taxon>ecological metagenomes</taxon>
    </lineage>
</organism>
<dbReference type="EMBL" id="LAZR01004242">
    <property type="protein sequence ID" value="KKN10467.1"/>
    <property type="molecule type" value="Genomic_DNA"/>
</dbReference>
<dbReference type="AlphaFoldDB" id="A0A0F9NEQ7"/>
<feature type="compositionally biased region" description="Polar residues" evidence="1">
    <location>
        <begin position="57"/>
        <end position="69"/>
    </location>
</feature>
<protein>
    <submittedName>
        <fullName evidence="2">Uncharacterized protein</fullName>
    </submittedName>
</protein>
<evidence type="ECO:0000256" key="1">
    <source>
        <dbReference type="SAM" id="MobiDB-lite"/>
    </source>
</evidence>